<reference evidence="1 2" key="1">
    <citation type="journal article" date="2014" name="Nature">
        <title>An environmental bacterial taxon with a large and distinct metabolic repertoire.</title>
        <authorList>
            <person name="Wilson M.C."/>
            <person name="Mori T."/>
            <person name="Ruckert C."/>
            <person name="Uria A.R."/>
            <person name="Helf M.J."/>
            <person name="Takada K."/>
            <person name="Gernert C."/>
            <person name="Steffens U.A."/>
            <person name="Heycke N."/>
            <person name="Schmitt S."/>
            <person name="Rinke C."/>
            <person name="Helfrich E.J."/>
            <person name="Brachmann A.O."/>
            <person name="Gurgui C."/>
            <person name="Wakimoto T."/>
            <person name="Kracht M."/>
            <person name="Crusemann M."/>
            <person name="Hentschel U."/>
            <person name="Abe I."/>
            <person name="Matsunaga S."/>
            <person name="Kalinowski J."/>
            <person name="Takeyama H."/>
            <person name="Piel J."/>
        </authorList>
    </citation>
    <scope>NUCLEOTIDE SEQUENCE [LARGE SCALE GENOMIC DNA]</scope>
    <source>
        <strain evidence="2">TSY2</strain>
    </source>
</reference>
<evidence type="ECO:0008006" key="3">
    <source>
        <dbReference type="Google" id="ProtNLM"/>
    </source>
</evidence>
<dbReference type="AlphaFoldDB" id="W4MDC1"/>
<evidence type="ECO:0000313" key="2">
    <source>
        <dbReference type="Proteomes" id="UP000019140"/>
    </source>
</evidence>
<evidence type="ECO:0000313" key="1">
    <source>
        <dbReference type="EMBL" id="ETX08314.1"/>
    </source>
</evidence>
<gene>
    <name evidence="1" type="ORF">ETSY2_06060</name>
</gene>
<proteinExistence type="predicted"/>
<dbReference type="HOGENOM" id="CLU_136655_0_0_7"/>
<keyword evidence="2" id="KW-1185">Reference proteome</keyword>
<accession>W4MDC1</accession>
<dbReference type="EMBL" id="AZHX01000247">
    <property type="protein sequence ID" value="ETX08314.1"/>
    <property type="molecule type" value="Genomic_DNA"/>
</dbReference>
<comment type="caution">
    <text evidence="1">The sequence shown here is derived from an EMBL/GenBank/DDBJ whole genome shotgun (WGS) entry which is preliminary data.</text>
</comment>
<name>W4MDC1_9BACT</name>
<dbReference type="Proteomes" id="UP000019140">
    <property type="component" value="Unassembled WGS sequence"/>
</dbReference>
<sequence length="178" mass="20285">MKKLYVNAKQQVTITCVHCGGSYTTTVPLHIRGNTPATAKCPCGEAMQVVFEFRQAYRKRTFLQGLLQRHVTDVVGQAAQIRNLSQSGLQLTTRWWRNLHTNDVLSITFILDNPQRSKIDKRIIVKYIDQKVIGATFCPEDQLSYQKEIGFYLMGQQVPRETVAHQTHSAEPVVYGYV</sequence>
<protein>
    <recommendedName>
        <fullName evidence="3">PilZ domain-containing protein</fullName>
    </recommendedName>
</protein>
<organism evidence="1 2">
    <name type="scientific">Candidatus Entotheonella gemina</name>
    <dbReference type="NCBI Taxonomy" id="1429439"/>
    <lineage>
        <taxon>Bacteria</taxon>
        <taxon>Pseudomonadati</taxon>
        <taxon>Nitrospinota/Tectimicrobiota group</taxon>
        <taxon>Candidatus Tectimicrobiota</taxon>
        <taxon>Candidatus Entotheonellia</taxon>
        <taxon>Candidatus Entotheonellales</taxon>
        <taxon>Candidatus Entotheonellaceae</taxon>
        <taxon>Candidatus Entotheonella</taxon>
    </lineage>
</organism>